<organism evidence="3 4">
    <name type="scientific">Streptomyces griseus subsp. griseus (strain JCM 4626 / CBS 651.72 / NBRC 13350 / KCC S-0626 / ISP 5235)</name>
    <dbReference type="NCBI Taxonomy" id="455632"/>
    <lineage>
        <taxon>Bacteria</taxon>
        <taxon>Bacillati</taxon>
        <taxon>Actinomycetota</taxon>
        <taxon>Actinomycetes</taxon>
        <taxon>Kitasatosporales</taxon>
        <taxon>Streptomycetaceae</taxon>
        <taxon>Streptomyces</taxon>
    </lineage>
</organism>
<dbReference type="AlphaFoldDB" id="B1VTB1"/>
<proteinExistence type="predicted"/>
<protein>
    <submittedName>
        <fullName evidence="3">Flavin-dependent reductase</fullName>
    </submittedName>
</protein>
<dbReference type="InterPro" id="IPR050268">
    <property type="entry name" value="NADH-dep_flavin_reductase"/>
</dbReference>
<dbReference type="InterPro" id="IPR002563">
    <property type="entry name" value="Flavin_Rdtase-like_dom"/>
</dbReference>
<dbReference type="GO" id="GO:0042602">
    <property type="term" value="F:riboflavin reductase (NADPH) activity"/>
    <property type="evidence" value="ECO:0007669"/>
    <property type="project" value="TreeGrafter"/>
</dbReference>
<evidence type="ECO:0000313" key="3">
    <source>
        <dbReference type="EMBL" id="BAG21001.1"/>
    </source>
</evidence>
<dbReference type="eggNOG" id="COG1853">
    <property type="taxonomic scope" value="Bacteria"/>
</dbReference>
<evidence type="ECO:0000259" key="2">
    <source>
        <dbReference type="SMART" id="SM00903"/>
    </source>
</evidence>
<dbReference type="Pfam" id="PF01613">
    <property type="entry name" value="Flavin_Reduct"/>
    <property type="match status" value="1"/>
</dbReference>
<gene>
    <name evidence="3" type="ordered locus">SGR_4172</name>
</gene>
<reference evidence="4" key="1">
    <citation type="journal article" date="2008" name="J. Bacteriol.">
        <title>Genome sequence of the streptomycin-producing microorganism Streptomyces griseus IFO 13350.</title>
        <authorList>
            <person name="Ohnishi Y."/>
            <person name="Ishikawa J."/>
            <person name="Hara H."/>
            <person name="Suzuki H."/>
            <person name="Ikenoya M."/>
            <person name="Ikeda H."/>
            <person name="Yamashita A."/>
            <person name="Hattori M."/>
            <person name="Horinouchi S."/>
        </authorList>
    </citation>
    <scope>NUCLEOTIDE SEQUENCE [LARGE SCALE GENOMIC DNA]</scope>
    <source>
        <strain evidence="4">JCM 4626 / NBRC 13350</strain>
    </source>
</reference>
<dbReference type="SMART" id="SM00903">
    <property type="entry name" value="Flavin_Reduct"/>
    <property type="match status" value="1"/>
</dbReference>
<dbReference type="Proteomes" id="UP000001685">
    <property type="component" value="Chromosome"/>
</dbReference>
<dbReference type="GO" id="GO:0010181">
    <property type="term" value="F:FMN binding"/>
    <property type="evidence" value="ECO:0007669"/>
    <property type="project" value="InterPro"/>
</dbReference>
<dbReference type="Gene3D" id="2.30.110.10">
    <property type="entry name" value="Electron Transport, Fmn-binding Protein, Chain A"/>
    <property type="match status" value="1"/>
</dbReference>
<keyword evidence="1" id="KW-0560">Oxidoreductase</keyword>
<evidence type="ECO:0000313" key="4">
    <source>
        <dbReference type="Proteomes" id="UP000001685"/>
    </source>
</evidence>
<dbReference type="GO" id="GO:0006208">
    <property type="term" value="P:pyrimidine nucleobase catabolic process"/>
    <property type="evidence" value="ECO:0007669"/>
    <property type="project" value="TreeGrafter"/>
</dbReference>
<evidence type="ECO:0000256" key="1">
    <source>
        <dbReference type="ARBA" id="ARBA00023002"/>
    </source>
</evidence>
<name>B1VTB1_STRGG</name>
<accession>B1VTB1</accession>
<sequence>MNTTDTTGAPLRSGAAALLRRTLRGHASGVTVITVPGPAGFTASSFTSVSLEPALVSFCLDAEISAAPAVLRAEHFAVHLLGARHTGLARTFARWSPDRFAAPGWTDHRLGPPLFPSAAGWLVAGVTLRQRIGDHWLIVGELADAAPPAASSPDHHDASVAGPLIHHNGSFASAAPLPPE</sequence>
<dbReference type="PANTHER" id="PTHR30466:SF1">
    <property type="entry name" value="FMN REDUCTASE (NADH) RUTF"/>
    <property type="match status" value="1"/>
</dbReference>
<dbReference type="EMBL" id="AP009493">
    <property type="protein sequence ID" value="BAG21001.1"/>
    <property type="molecule type" value="Genomic_DNA"/>
</dbReference>
<dbReference type="PATRIC" id="fig|455632.4.peg.4249"/>
<dbReference type="PANTHER" id="PTHR30466">
    <property type="entry name" value="FLAVIN REDUCTASE"/>
    <property type="match status" value="1"/>
</dbReference>
<dbReference type="InterPro" id="IPR012349">
    <property type="entry name" value="Split_barrel_FMN-bd"/>
</dbReference>
<dbReference type="SUPFAM" id="SSF50475">
    <property type="entry name" value="FMN-binding split barrel"/>
    <property type="match status" value="1"/>
</dbReference>
<dbReference type="KEGG" id="sgr:SGR_4172"/>
<dbReference type="RefSeq" id="WP_012380405.1">
    <property type="nucleotide sequence ID" value="NC_010572.1"/>
</dbReference>
<feature type="domain" description="Flavin reductase like" evidence="2">
    <location>
        <begin position="23"/>
        <end position="173"/>
    </location>
</feature>
<dbReference type="HOGENOM" id="CLU_059021_1_1_11"/>